<name>E6PWJ0_9ZZZZ</name>
<comment type="caution">
    <text evidence="1">The sequence shown here is derived from an EMBL/GenBank/DDBJ whole genome shotgun (WGS) entry which is preliminary data.</text>
</comment>
<organism evidence="1">
    <name type="scientific">mine drainage metagenome</name>
    <dbReference type="NCBI Taxonomy" id="410659"/>
    <lineage>
        <taxon>unclassified sequences</taxon>
        <taxon>metagenomes</taxon>
        <taxon>ecological metagenomes</taxon>
    </lineage>
</organism>
<gene>
    <name evidence="1" type="ORF">CARN2_1732</name>
</gene>
<protein>
    <submittedName>
        <fullName evidence="1">Uncharacterized protein</fullName>
    </submittedName>
</protein>
<dbReference type="EMBL" id="CABM01000072">
    <property type="protein sequence ID" value="CBH99297.1"/>
    <property type="molecule type" value="Genomic_DNA"/>
</dbReference>
<reference evidence="1" key="1">
    <citation type="submission" date="2009-10" db="EMBL/GenBank/DDBJ databases">
        <title>Diversity of trophic interactions inside an arsenic-rich microbial ecosystem.</title>
        <authorList>
            <person name="Bertin P.N."/>
            <person name="Heinrich-Salmeron A."/>
            <person name="Pelletier E."/>
            <person name="Goulhen-Chollet F."/>
            <person name="Arsene-Ploetze F."/>
            <person name="Gallien S."/>
            <person name="Calteau A."/>
            <person name="Vallenet D."/>
            <person name="Casiot C."/>
            <person name="Chane-Woon-Ming B."/>
            <person name="Giloteaux L."/>
            <person name="Barakat M."/>
            <person name="Bonnefoy V."/>
            <person name="Bruneel O."/>
            <person name="Chandler M."/>
            <person name="Cleiss J."/>
            <person name="Duran R."/>
            <person name="Elbaz-Poulichet F."/>
            <person name="Fonknechten N."/>
            <person name="Lauga B."/>
            <person name="Mornico D."/>
            <person name="Ortet P."/>
            <person name="Schaeffer C."/>
            <person name="Siguier P."/>
            <person name="Alexander Thil Smith A."/>
            <person name="Van Dorsselaer A."/>
            <person name="Weissenbach J."/>
            <person name="Medigue C."/>
            <person name="Le Paslier D."/>
        </authorList>
    </citation>
    <scope>NUCLEOTIDE SEQUENCE</scope>
</reference>
<accession>E6PWJ0</accession>
<dbReference type="AlphaFoldDB" id="E6PWJ0"/>
<evidence type="ECO:0000313" key="1">
    <source>
        <dbReference type="EMBL" id="CBH99297.1"/>
    </source>
</evidence>
<sequence length="29" mass="3377">MESMNYLPIYFRKGGFFKSKESVADTWGS</sequence>
<proteinExistence type="predicted"/>